<feature type="transmembrane region" description="Helical" evidence="6">
    <location>
        <begin position="201"/>
        <end position="222"/>
    </location>
</feature>
<feature type="transmembrane region" description="Helical" evidence="6">
    <location>
        <begin position="102"/>
        <end position="128"/>
    </location>
</feature>
<feature type="transmembrane region" description="Helical" evidence="6">
    <location>
        <begin position="60"/>
        <end position="81"/>
    </location>
</feature>
<evidence type="ECO:0000313" key="8">
    <source>
        <dbReference type="EMBL" id="RPF56776.1"/>
    </source>
</evidence>
<keyword evidence="2 6" id="KW-1003">Cell membrane</keyword>
<keyword evidence="4 6" id="KW-1133">Transmembrane helix</keyword>
<feature type="transmembrane region" description="Helical" evidence="6">
    <location>
        <begin position="589"/>
        <end position="611"/>
    </location>
</feature>
<dbReference type="InterPro" id="IPR052536">
    <property type="entry name" value="ABC-4_Integral_Memb_Prot"/>
</dbReference>
<evidence type="ECO:0000259" key="7">
    <source>
        <dbReference type="Pfam" id="PF02687"/>
    </source>
</evidence>
<evidence type="ECO:0000256" key="2">
    <source>
        <dbReference type="ARBA" id="ARBA00022475"/>
    </source>
</evidence>
<keyword evidence="9" id="KW-1185">Reference proteome</keyword>
<comment type="similarity">
    <text evidence="6">Belongs to the ABC-4 integral membrane protein family.</text>
</comment>
<protein>
    <submittedName>
        <fullName evidence="8">Putative ABC transport system permease protein/bacitracin transport system permease protein</fullName>
    </submittedName>
</protein>
<feature type="domain" description="ABC3 transporter permease C-terminal" evidence="7">
    <location>
        <begin position="64"/>
        <end position="178"/>
    </location>
</feature>
<feature type="transmembrane region" description="Helical" evidence="6">
    <location>
        <begin position="623"/>
        <end position="647"/>
    </location>
</feature>
<feature type="transmembrane region" description="Helical" evidence="6">
    <location>
        <begin position="234"/>
        <end position="257"/>
    </location>
</feature>
<accession>A0A3N5BGC4</accession>
<feature type="transmembrane region" description="Helical" evidence="6">
    <location>
        <begin position="21"/>
        <end position="40"/>
    </location>
</feature>
<evidence type="ECO:0000256" key="3">
    <source>
        <dbReference type="ARBA" id="ARBA00022692"/>
    </source>
</evidence>
<dbReference type="InterPro" id="IPR003838">
    <property type="entry name" value="ABC3_permease_C"/>
</dbReference>
<evidence type="ECO:0000256" key="6">
    <source>
        <dbReference type="PIRNR" id="PIRNR018968"/>
    </source>
</evidence>
<keyword evidence="6" id="KW-0813">Transport</keyword>
<proteinExistence type="inferred from homology"/>
<dbReference type="GO" id="GO:0005886">
    <property type="term" value="C:plasma membrane"/>
    <property type="evidence" value="ECO:0007669"/>
    <property type="project" value="UniProtKB-SubCell"/>
</dbReference>
<organism evidence="8 9">
    <name type="scientific">Abyssicoccus albus</name>
    <dbReference type="NCBI Taxonomy" id="1817405"/>
    <lineage>
        <taxon>Bacteria</taxon>
        <taxon>Bacillati</taxon>
        <taxon>Bacillota</taxon>
        <taxon>Bacilli</taxon>
        <taxon>Bacillales</taxon>
        <taxon>Abyssicoccaceae</taxon>
    </lineage>
</organism>
<dbReference type="Proteomes" id="UP000277108">
    <property type="component" value="Unassembled WGS sequence"/>
</dbReference>
<keyword evidence="3 6" id="KW-0812">Transmembrane</keyword>
<dbReference type="PIRSF" id="PIRSF018968">
    <property type="entry name" value="ABC_permease_BceB"/>
    <property type="match status" value="1"/>
</dbReference>
<evidence type="ECO:0000313" key="9">
    <source>
        <dbReference type="Proteomes" id="UP000277108"/>
    </source>
</evidence>
<reference evidence="8 9" key="1">
    <citation type="submission" date="2018-11" db="EMBL/GenBank/DDBJ databases">
        <title>Genomic Encyclopedia of Type Strains, Phase IV (KMG-IV): sequencing the most valuable type-strain genomes for metagenomic binning, comparative biology and taxonomic classification.</title>
        <authorList>
            <person name="Goeker M."/>
        </authorList>
    </citation>
    <scope>NUCLEOTIDE SEQUENCE [LARGE SCALE GENOMIC DNA]</scope>
    <source>
        <strain evidence="8 9">DSM 29158</strain>
    </source>
</reference>
<feature type="transmembrane region" description="Helical" evidence="6">
    <location>
        <begin position="158"/>
        <end position="181"/>
    </location>
</feature>
<dbReference type="InterPro" id="IPR027022">
    <property type="entry name" value="ABC_permease_BceB-typ"/>
</dbReference>
<gene>
    <name evidence="8" type="ORF">EDD62_1436</name>
</gene>
<dbReference type="PANTHER" id="PTHR46795">
    <property type="entry name" value="ABC TRANSPORTER PERMEASE-RELATED-RELATED"/>
    <property type="match status" value="1"/>
</dbReference>
<dbReference type="AlphaFoldDB" id="A0A3N5BGC4"/>
<evidence type="ECO:0000256" key="1">
    <source>
        <dbReference type="ARBA" id="ARBA00004651"/>
    </source>
</evidence>
<comment type="caution">
    <text evidence="8">The sequence shown here is derived from an EMBL/GenBank/DDBJ whole genome shotgun (WGS) entry which is preliminary data.</text>
</comment>
<dbReference type="EMBL" id="RKRK01000003">
    <property type="protein sequence ID" value="RPF56776.1"/>
    <property type="molecule type" value="Genomic_DNA"/>
</dbReference>
<evidence type="ECO:0000256" key="5">
    <source>
        <dbReference type="ARBA" id="ARBA00023136"/>
    </source>
</evidence>
<dbReference type="PANTHER" id="PTHR46795:SF3">
    <property type="entry name" value="ABC TRANSPORTER PERMEASE"/>
    <property type="match status" value="1"/>
</dbReference>
<feature type="transmembrane region" description="Helical" evidence="6">
    <location>
        <begin position="287"/>
        <end position="308"/>
    </location>
</feature>
<dbReference type="GO" id="GO:0055085">
    <property type="term" value="P:transmembrane transport"/>
    <property type="evidence" value="ECO:0007669"/>
    <property type="project" value="UniProtKB-UniRule"/>
</dbReference>
<sequence length="661" mass="76080">MMKIKLLSRLALKNFKTLNHVMVPFILAVSTMFALEYIMLSMMANDYINTRHKTLPELMMYANVLVTILSVVFILYASRFVMKQRKKEFALNMVLGLEKRHLRLMLLIETLVQTFIIIVLSTIGGYLFGHLIFLMLNRLIQGSGIGLMDYPFDIDSAIKLWIIIVVMMTVLYMINIITVTLQSPIKLMQTQYAGEKKTRQWLIILLLGLGIIALGYGYTIALTTDGVMNALMDIFKAVLAVLVGTYFLFMSLTIFFLQQIQKISSIYYKKKNFFSISGMLSRMKANAIGIASITMLCTFLIVTLGMSLSAYRGIETQIDGALFQENEVSLFNDDIQLEKLQEEIEGIATIDQFRMSEELFVPFHIGERNQFEQVRAPGETNQSIDDIVYSVLMTEQDHNEVNDTKLKLKDNEIFISSNTDKYQGLNKIILADDQYNVKTTKKNFLGSKLGIDGLYIVVKDHSILKKIIKEYKDYNPKTQAYDISPTLNRSMHFNITKGEDQFINQIERLEEEFVIRIANHKEISKELYELNGGLIFIGIVVSIVLLIGMFLILYYKQLSEGYEDKLNYTIMKQVGLPDNLIKSTIRKQVFWLFGLPIIVALIHTAFANKIIYQLLGLLAIRDYWLFITSYSIVIILIVLIYLLMYWITSHIYYKLINESNT</sequence>
<name>A0A3N5BGC4_9BACL</name>
<dbReference type="Pfam" id="PF02687">
    <property type="entry name" value="FtsX"/>
    <property type="match status" value="1"/>
</dbReference>
<feature type="transmembrane region" description="Helical" evidence="6">
    <location>
        <begin position="533"/>
        <end position="555"/>
    </location>
</feature>
<keyword evidence="5 6" id="KW-0472">Membrane</keyword>
<evidence type="ECO:0000256" key="4">
    <source>
        <dbReference type="ARBA" id="ARBA00022989"/>
    </source>
</evidence>
<comment type="subcellular location">
    <subcellularLocation>
        <location evidence="1 6">Cell membrane</location>
        <topology evidence="1 6">Multi-pass membrane protein</topology>
    </subcellularLocation>
</comment>